<dbReference type="Pfam" id="PF01429">
    <property type="entry name" value="MBD"/>
    <property type="match status" value="1"/>
</dbReference>
<feature type="compositionally biased region" description="Basic and acidic residues" evidence="6">
    <location>
        <begin position="200"/>
        <end position="214"/>
    </location>
</feature>
<dbReference type="Proteomes" id="UP001279734">
    <property type="component" value="Unassembled WGS sequence"/>
</dbReference>
<dbReference type="AlphaFoldDB" id="A0AAD3XNV8"/>
<dbReference type="InterPro" id="IPR039622">
    <property type="entry name" value="MBD10/11"/>
</dbReference>
<keyword evidence="5" id="KW-0539">Nucleus</keyword>
<dbReference type="PROSITE" id="PS50982">
    <property type="entry name" value="MBD"/>
    <property type="match status" value="1"/>
</dbReference>
<dbReference type="InterPro" id="IPR001739">
    <property type="entry name" value="Methyl_CpG_DNA-bd"/>
</dbReference>
<feature type="compositionally biased region" description="Basic and acidic residues" evidence="6">
    <location>
        <begin position="310"/>
        <end position="323"/>
    </location>
</feature>
<evidence type="ECO:0000256" key="4">
    <source>
        <dbReference type="ARBA" id="ARBA00023163"/>
    </source>
</evidence>
<feature type="compositionally biased region" description="Basic and acidic residues" evidence="6">
    <location>
        <begin position="10"/>
        <end position="20"/>
    </location>
</feature>
<evidence type="ECO:0000256" key="5">
    <source>
        <dbReference type="ARBA" id="ARBA00023242"/>
    </source>
</evidence>
<evidence type="ECO:0000256" key="3">
    <source>
        <dbReference type="ARBA" id="ARBA00023125"/>
    </source>
</evidence>
<evidence type="ECO:0000259" key="7">
    <source>
        <dbReference type="PROSITE" id="PS50982"/>
    </source>
</evidence>
<feature type="compositionally biased region" description="Basic and acidic residues" evidence="6">
    <location>
        <begin position="392"/>
        <end position="402"/>
    </location>
</feature>
<dbReference type="PANTHER" id="PTHR33729:SF18">
    <property type="entry name" value="METHYL-CPG-BINDING DOMAIN-CONTAINING PROTEIN 11-LIKE"/>
    <property type="match status" value="1"/>
</dbReference>
<dbReference type="PANTHER" id="PTHR33729">
    <property type="entry name" value="METHYL-CPG BINDING DOMAIN CONTAINING PROTEIN, EXPRESSED"/>
    <property type="match status" value="1"/>
</dbReference>
<evidence type="ECO:0000313" key="9">
    <source>
        <dbReference type="Proteomes" id="UP001279734"/>
    </source>
</evidence>
<accession>A0AAD3XNV8</accession>
<dbReference type="CDD" id="cd01396">
    <property type="entry name" value="MeCP2_MBD"/>
    <property type="match status" value="1"/>
</dbReference>
<feature type="compositionally biased region" description="Polar residues" evidence="6">
    <location>
        <begin position="100"/>
        <end position="109"/>
    </location>
</feature>
<dbReference type="InterPro" id="IPR016177">
    <property type="entry name" value="DNA-bd_dom_sf"/>
</dbReference>
<protein>
    <recommendedName>
        <fullName evidence="7">MBD domain-containing protein</fullName>
    </recommendedName>
</protein>
<dbReference type="Gene3D" id="3.30.890.10">
    <property type="entry name" value="Methyl-cpg-binding Protein 2, Chain A"/>
    <property type="match status" value="1"/>
</dbReference>
<feature type="compositionally biased region" description="Basic and acidic residues" evidence="6">
    <location>
        <begin position="150"/>
        <end position="167"/>
    </location>
</feature>
<sequence length="435" mass="47509">MATEQADTGEMEKQQQKAGDDVVSIDLPAPQGWTKKFIPRKGRTPRRNEIIFISPTGEEIKNKRQLDQYLKSHPGGPSSSEFEWGTGDNPRRSARLSGKSKATYTPESGSSQKRQRKSSSKEAEDKKRDTDEEGEASQDETAPTEAAEETTDRTEVEMKGEAAHDETAATEAAEETKDRTEVEMTVEAAQDQTAPTEAAEETKDRTEVEMKVETAQDETAPTEAKLDTKDKAEVEKKDAVDEENHAEGDKTKDAAQGKKDHAQGDKTEGIEDAKNRREGDENEYPGAAEGHILGREAKLAASDPDGMEESNQKFEEKTDEMSCDKPQSQEADAVTLPCINQPAEHEQEAGKKPDFAEVMHEVPVPADTLSLMEEKDVKQGIPSEAASNAEKAASEELAKDTECISNSQAALRHAGSHSVSHEDASQESNGPPVRC</sequence>
<comment type="caution">
    <text evidence="8">The sequence shown here is derived from an EMBL/GenBank/DDBJ whole genome shotgun (WGS) entry which is preliminary data.</text>
</comment>
<feature type="region of interest" description="Disordered" evidence="6">
    <location>
        <begin position="378"/>
        <end position="435"/>
    </location>
</feature>
<evidence type="ECO:0000256" key="2">
    <source>
        <dbReference type="ARBA" id="ARBA00023015"/>
    </source>
</evidence>
<dbReference type="EMBL" id="BSYO01000010">
    <property type="protein sequence ID" value="GMH11146.1"/>
    <property type="molecule type" value="Genomic_DNA"/>
</dbReference>
<name>A0AAD3XNV8_NEPGR</name>
<gene>
    <name evidence="8" type="ORF">Nepgr_012987</name>
</gene>
<comment type="subcellular location">
    <subcellularLocation>
        <location evidence="1">Nucleus</location>
    </subcellularLocation>
</comment>
<dbReference type="GO" id="GO:0005634">
    <property type="term" value="C:nucleus"/>
    <property type="evidence" value="ECO:0007669"/>
    <property type="project" value="UniProtKB-SubCell"/>
</dbReference>
<dbReference type="GO" id="GO:0003677">
    <property type="term" value="F:DNA binding"/>
    <property type="evidence" value="ECO:0007669"/>
    <property type="project" value="UniProtKB-KW"/>
</dbReference>
<proteinExistence type="predicted"/>
<feature type="compositionally biased region" description="Basic and acidic residues" evidence="6">
    <location>
        <begin position="119"/>
        <end position="130"/>
    </location>
</feature>
<feature type="domain" description="MBD" evidence="7">
    <location>
        <begin position="19"/>
        <end position="89"/>
    </location>
</feature>
<keyword evidence="3" id="KW-0238">DNA-binding</keyword>
<keyword evidence="2" id="KW-0805">Transcription regulation</keyword>
<organism evidence="8 9">
    <name type="scientific">Nepenthes gracilis</name>
    <name type="common">Slender pitcher plant</name>
    <dbReference type="NCBI Taxonomy" id="150966"/>
    <lineage>
        <taxon>Eukaryota</taxon>
        <taxon>Viridiplantae</taxon>
        <taxon>Streptophyta</taxon>
        <taxon>Embryophyta</taxon>
        <taxon>Tracheophyta</taxon>
        <taxon>Spermatophyta</taxon>
        <taxon>Magnoliopsida</taxon>
        <taxon>eudicotyledons</taxon>
        <taxon>Gunneridae</taxon>
        <taxon>Pentapetalae</taxon>
        <taxon>Caryophyllales</taxon>
        <taxon>Nepenthaceae</taxon>
        <taxon>Nepenthes</taxon>
    </lineage>
</organism>
<feature type="region of interest" description="Disordered" evidence="6">
    <location>
        <begin position="1"/>
        <end position="331"/>
    </location>
</feature>
<evidence type="ECO:0000256" key="6">
    <source>
        <dbReference type="SAM" id="MobiDB-lite"/>
    </source>
</evidence>
<reference evidence="8" key="1">
    <citation type="submission" date="2023-05" db="EMBL/GenBank/DDBJ databases">
        <title>Nepenthes gracilis genome sequencing.</title>
        <authorList>
            <person name="Fukushima K."/>
        </authorList>
    </citation>
    <scope>NUCLEOTIDE SEQUENCE</scope>
    <source>
        <strain evidence="8">SING2019-196</strain>
    </source>
</reference>
<dbReference type="SUPFAM" id="SSF54171">
    <property type="entry name" value="DNA-binding domain"/>
    <property type="match status" value="1"/>
</dbReference>
<evidence type="ECO:0000256" key="1">
    <source>
        <dbReference type="ARBA" id="ARBA00004123"/>
    </source>
</evidence>
<feature type="compositionally biased region" description="Basic and acidic residues" evidence="6">
    <location>
        <begin position="224"/>
        <end position="279"/>
    </location>
</feature>
<evidence type="ECO:0000313" key="8">
    <source>
        <dbReference type="EMBL" id="GMH11146.1"/>
    </source>
</evidence>
<keyword evidence="4" id="KW-0804">Transcription</keyword>
<keyword evidence="9" id="KW-1185">Reference proteome</keyword>